<protein>
    <submittedName>
        <fullName evidence="1">Uncharacterized protein</fullName>
    </submittedName>
</protein>
<evidence type="ECO:0000313" key="1">
    <source>
        <dbReference type="EMBL" id="RAM02156.1"/>
    </source>
</evidence>
<dbReference type="AlphaFoldDB" id="A0A328FDE4"/>
<accession>A0A328FDE4</accession>
<sequence>MVVVKLLAFSKKKPWAFRFLVRQWFKILCPLLKTLHQGSPDRRFEKDTAEKYKYKTKKTVIPGNPLMFFYFVHLVSVTYLNKRAVCVKHF</sequence>
<dbReference type="Proteomes" id="UP000248798">
    <property type="component" value="Unassembled WGS sequence"/>
</dbReference>
<proteinExistence type="predicted"/>
<dbReference type="EMBL" id="QLNI01000018">
    <property type="protein sequence ID" value="RAM02156.1"/>
    <property type="molecule type" value="Genomic_DNA"/>
</dbReference>
<comment type="caution">
    <text evidence="1">The sequence shown here is derived from an EMBL/GenBank/DDBJ whole genome shotgun (WGS) entry which is preliminary data.</text>
</comment>
<organism evidence="1 2">
    <name type="scientific">Desulfobacter hydrogenophilus</name>
    <dbReference type="NCBI Taxonomy" id="2291"/>
    <lineage>
        <taxon>Bacteria</taxon>
        <taxon>Pseudomonadati</taxon>
        <taxon>Thermodesulfobacteriota</taxon>
        <taxon>Desulfobacteria</taxon>
        <taxon>Desulfobacterales</taxon>
        <taxon>Desulfobacteraceae</taxon>
        <taxon>Desulfobacter</taxon>
    </lineage>
</organism>
<evidence type="ECO:0000313" key="2">
    <source>
        <dbReference type="Proteomes" id="UP000248798"/>
    </source>
</evidence>
<gene>
    <name evidence="1" type="ORF">DO021_10280</name>
</gene>
<reference evidence="1 2" key="1">
    <citation type="submission" date="2018-06" db="EMBL/GenBank/DDBJ databases">
        <title>Complete Genome Sequence of Desulfobacter hydrogenophilus (DSM3380).</title>
        <authorList>
            <person name="Marietou A."/>
            <person name="Schreiber L."/>
            <person name="Marshall I."/>
            <person name="Jorgensen B."/>
        </authorList>
    </citation>
    <scope>NUCLEOTIDE SEQUENCE [LARGE SCALE GENOMIC DNA]</scope>
    <source>
        <strain evidence="1 2">DSM 3380</strain>
    </source>
</reference>
<name>A0A328FDE4_9BACT</name>